<dbReference type="Proteomes" id="UP000682928">
    <property type="component" value="Chromosome"/>
</dbReference>
<dbReference type="RefSeq" id="WP_088219556.1">
    <property type="nucleotide sequence ID" value="NZ_AP024590.1"/>
</dbReference>
<evidence type="ECO:0000313" key="2">
    <source>
        <dbReference type="Proteomes" id="UP000682928"/>
    </source>
</evidence>
<sequence>MAWGIQTWDASGTPNNYGLVPISVLGFFAVAAGQQSGAASYVVPAGFRMEFLQVTASANYTTARRTITVSGGTITLGAAAENNFGAETYPAINGFIIVYLRAN</sequence>
<dbReference type="EMBL" id="AP024590">
    <property type="protein sequence ID" value="BCU55974.1"/>
    <property type="molecule type" value="Genomic_DNA"/>
</dbReference>
<protein>
    <submittedName>
        <fullName evidence="1">Uncharacterized protein</fullName>
    </submittedName>
</protein>
<gene>
    <name evidence="1" type="ORF">ENKO_25680</name>
</gene>
<evidence type="ECO:0000313" key="1">
    <source>
        <dbReference type="EMBL" id="BCU55974.1"/>
    </source>
</evidence>
<dbReference type="AlphaFoldDB" id="A0AA86JAN9"/>
<name>A0AA86JAN9_9ENTR</name>
<reference evidence="1" key="1">
    <citation type="submission" date="2021-04" db="EMBL/GenBank/DDBJ databases">
        <title>Difference and commonality of drug resistance evolution in various bacteria. and drug sensitivity profiles.</title>
        <authorList>
            <person name="Maeda T."/>
            <person name="Shibai A."/>
            <person name="Kawada K."/>
            <person name="Kotani H."/>
            <person name="Tarusawa Y."/>
            <person name="Tanabe K."/>
            <person name="Furusawa C."/>
        </authorList>
    </citation>
    <scope>NUCLEOTIDE SEQUENCE</scope>
    <source>
        <strain evidence="1">JCM 8580</strain>
    </source>
</reference>
<accession>A0AA86JAN9</accession>
<proteinExistence type="predicted"/>
<organism evidence="1 2">
    <name type="scientific">Enterobacter kobei</name>
    <dbReference type="NCBI Taxonomy" id="208224"/>
    <lineage>
        <taxon>Bacteria</taxon>
        <taxon>Pseudomonadati</taxon>
        <taxon>Pseudomonadota</taxon>
        <taxon>Gammaproteobacteria</taxon>
        <taxon>Enterobacterales</taxon>
        <taxon>Enterobacteriaceae</taxon>
        <taxon>Enterobacter</taxon>
        <taxon>Enterobacter cloacae complex</taxon>
    </lineage>
</organism>